<evidence type="ECO:0000256" key="1">
    <source>
        <dbReference type="ARBA" id="ARBA00023015"/>
    </source>
</evidence>
<dbReference type="Pfam" id="PF12625">
    <property type="entry name" value="Arabinose_bd"/>
    <property type="match status" value="1"/>
</dbReference>
<dbReference type="EMBL" id="CP071247">
    <property type="protein sequence ID" value="QSP95126.1"/>
    <property type="molecule type" value="Genomic_DNA"/>
</dbReference>
<keyword evidence="6" id="KW-1185">Reference proteome</keyword>
<protein>
    <submittedName>
        <fullName evidence="5">AraC family transcriptional regulator</fullName>
    </submittedName>
</protein>
<dbReference type="InterPro" id="IPR018060">
    <property type="entry name" value="HTH_AraC"/>
</dbReference>
<organism evidence="5 6">
    <name type="scientific">Marinobacter salinisoli</name>
    <dbReference type="NCBI Taxonomy" id="2769486"/>
    <lineage>
        <taxon>Bacteria</taxon>
        <taxon>Pseudomonadati</taxon>
        <taxon>Pseudomonadota</taxon>
        <taxon>Gammaproteobacteria</taxon>
        <taxon>Pseudomonadales</taxon>
        <taxon>Marinobacteraceae</taxon>
        <taxon>Marinobacter</taxon>
    </lineage>
</organism>
<feature type="domain" description="HTH araC/xylS-type" evidence="4">
    <location>
        <begin position="236"/>
        <end position="335"/>
    </location>
</feature>
<dbReference type="PANTHER" id="PTHR47894:SF4">
    <property type="entry name" value="HTH-TYPE TRANSCRIPTIONAL REGULATOR GADX"/>
    <property type="match status" value="1"/>
</dbReference>
<evidence type="ECO:0000313" key="6">
    <source>
        <dbReference type="Proteomes" id="UP000663555"/>
    </source>
</evidence>
<evidence type="ECO:0000259" key="4">
    <source>
        <dbReference type="PROSITE" id="PS01124"/>
    </source>
</evidence>
<evidence type="ECO:0000256" key="3">
    <source>
        <dbReference type="ARBA" id="ARBA00023163"/>
    </source>
</evidence>
<dbReference type="PROSITE" id="PS01124">
    <property type="entry name" value="HTH_ARAC_FAMILY_2"/>
    <property type="match status" value="1"/>
</dbReference>
<gene>
    <name evidence="5" type="ORF">LPB19_01510</name>
</gene>
<proteinExistence type="predicted"/>
<dbReference type="Gene3D" id="1.10.10.60">
    <property type="entry name" value="Homeodomain-like"/>
    <property type="match status" value="1"/>
</dbReference>
<sequence length="340" mass="38527">MNDEPLIRARAMTAVPDVIRELGADPAPFLARFDLREEMIDDPKQMMPYLSLIRMMEQAAEDFGCLDFGLRVGLKQGMTVLGPIAVIAQNSSTVEEALNHVIQYIGYHSPAVFLRLQPLEEGKARTLKFDINLTQGQERAQTVEMSLVLAIQVLRVLIGKAFVPRHIRFRHQMISPMARYRTIFAGPVSFGEPVNAITIANIDLTRPILQSDPALLNAMEEFVRQKLAQQRTTLRENVRSLVISLLPLERRCTITLIARHLAVSERTLQRRLKKEDIVFENLVDEVRRELAEDYLRERSMSMSQVAGLLGYGQQSSFNRACVRWFGTSPKAMRAALIAAR</sequence>
<dbReference type="SMART" id="SM00342">
    <property type="entry name" value="HTH_ARAC"/>
    <property type="match status" value="1"/>
</dbReference>
<keyword evidence="1" id="KW-0805">Transcription regulation</keyword>
<dbReference type="InterPro" id="IPR032687">
    <property type="entry name" value="AraC-type_N"/>
</dbReference>
<keyword evidence="2" id="KW-0238">DNA-binding</keyword>
<name>A0ABX7MVJ9_9GAMM</name>
<reference evidence="5 6" key="1">
    <citation type="submission" date="2021-03" db="EMBL/GenBank/DDBJ databases">
        <title>Genome sequencing of Marinobacter sp. LPB0319.</title>
        <authorList>
            <person name="Kim J."/>
        </authorList>
    </citation>
    <scope>NUCLEOTIDE SEQUENCE [LARGE SCALE GENOMIC DNA]</scope>
    <source>
        <strain evidence="5 6">LPB0319</strain>
    </source>
</reference>
<evidence type="ECO:0000256" key="2">
    <source>
        <dbReference type="ARBA" id="ARBA00023125"/>
    </source>
</evidence>
<dbReference type="Pfam" id="PF12833">
    <property type="entry name" value="HTH_18"/>
    <property type="match status" value="1"/>
</dbReference>
<evidence type="ECO:0000313" key="5">
    <source>
        <dbReference type="EMBL" id="QSP95126.1"/>
    </source>
</evidence>
<keyword evidence="3" id="KW-0804">Transcription</keyword>
<dbReference type="RefSeq" id="WP_206644333.1">
    <property type="nucleotide sequence ID" value="NZ_CP071247.1"/>
</dbReference>
<dbReference type="PANTHER" id="PTHR47894">
    <property type="entry name" value="HTH-TYPE TRANSCRIPTIONAL REGULATOR GADX"/>
    <property type="match status" value="1"/>
</dbReference>
<dbReference type="InterPro" id="IPR009057">
    <property type="entry name" value="Homeodomain-like_sf"/>
</dbReference>
<dbReference type="Proteomes" id="UP000663555">
    <property type="component" value="Chromosome"/>
</dbReference>
<accession>A0ABX7MVJ9</accession>
<dbReference type="SUPFAM" id="SSF46689">
    <property type="entry name" value="Homeodomain-like"/>
    <property type="match status" value="1"/>
</dbReference>